<evidence type="ECO:0000256" key="10">
    <source>
        <dbReference type="ARBA" id="ARBA00042072"/>
    </source>
</evidence>
<dbReference type="PANTHER" id="PTHR36203:SF1">
    <property type="entry name" value="ASCORBATE-SPECIFIC PTS SYSTEM EIIA COMPONENT"/>
    <property type="match status" value="1"/>
</dbReference>
<comment type="function">
    <text evidence="8">The phosphoenolpyruvate-dependent sugar phosphotransferase system (sugar PTS), a major carbohydrate active transport system, catalyzes the phosphorylation of incoming sugar substrates concomitantly with their translocation across the cell membrane. The enzyme II UlaABC PTS system is involved in ascorbate transport.</text>
</comment>
<evidence type="ECO:0000256" key="1">
    <source>
        <dbReference type="ARBA" id="ARBA00004496"/>
    </source>
</evidence>
<keyword evidence="4" id="KW-0597">Phosphoprotein</keyword>
<proteinExistence type="predicted"/>
<evidence type="ECO:0000256" key="8">
    <source>
        <dbReference type="ARBA" id="ARBA00037387"/>
    </source>
</evidence>
<dbReference type="PANTHER" id="PTHR36203">
    <property type="entry name" value="ASCORBATE-SPECIFIC PTS SYSTEM EIIA COMPONENT"/>
    <property type="match status" value="1"/>
</dbReference>
<evidence type="ECO:0000256" key="6">
    <source>
        <dbReference type="ARBA" id="ARBA00022683"/>
    </source>
</evidence>
<keyword evidence="3" id="KW-0963">Cytoplasm</keyword>
<keyword evidence="7" id="KW-0418">Kinase</keyword>
<keyword evidence="6" id="KW-0598">Phosphotransferase system</keyword>
<evidence type="ECO:0000256" key="4">
    <source>
        <dbReference type="ARBA" id="ARBA00022553"/>
    </source>
</evidence>
<evidence type="ECO:0000256" key="2">
    <source>
        <dbReference type="ARBA" id="ARBA00022448"/>
    </source>
</evidence>
<dbReference type="CDD" id="cd00211">
    <property type="entry name" value="PTS_IIA_fru"/>
    <property type="match status" value="1"/>
</dbReference>
<evidence type="ECO:0000256" key="5">
    <source>
        <dbReference type="ARBA" id="ARBA00022679"/>
    </source>
</evidence>
<keyword evidence="12" id="KW-0762">Sugar transport</keyword>
<evidence type="ECO:0000313" key="13">
    <source>
        <dbReference type="Proteomes" id="UP001059480"/>
    </source>
</evidence>
<reference evidence="12" key="3">
    <citation type="journal article" date="2023" name="Microbiol. Resour. Announc.">
        <title>Draft Genome Sequence of Granulicatella sp. Strain S8, Isolated from a Marine Fish, Seriola quinqueradiata.</title>
        <authorList>
            <person name="Lee M."/>
            <person name="Farooq A."/>
            <person name="Jeong J.B."/>
            <person name="Jung M.Y."/>
        </authorList>
    </citation>
    <scope>NUCLEOTIDE SEQUENCE</scope>
    <source>
        <strain evidence="12">S8</strain>
    </source>
</reference>
<comment type="caution">
    <text evidence="12">The sequence shown here is derived from an EMBL/GenBank/DDBJ whole genome shotgun (WGS) entry which is preliminary data.</text>
</comment>
<dbReference type="RefSeq" id="WP_256944111.1">
    <property type="nucleotide sequence ID" value="NZ_JANHNZ010000001.1"/>
</dbReference>
<keyword evidence="13" id="KW-1185">Reference proteome</keyword>
<evidence type="ECO:0000256" key="7">
    <source>
        <dbReference type="ARBA" id="ARBA00022777"/>
    </source>
</evidence>
<gene>
    <name evidence="12" type="ORF">NPA36_00230</name>
</gene>
<name>A0ABT1WK61_9LACT</name>
<comment type="subcellular location">
    <subcellularLocation>
        <location evidence="1">Cytoplasm</location>
    </subcellularLocation>
</comment>
<evidence type="ECO:0000313" key="12">
    <source>
        <dbReference type="EMBL" id="MCQ9208993.1"/>
    </source>
</evidence>
<dbReference type="SUPFAM" id="SSF55804">
    <property type="entry name" value="Phoshotransferase/anion transport protein"/>
    <property type="match status" value="1"/>
</dbReference>
<evidence type="ECO:0000259" key="11">
    <source>
        <dbReference type="PROSITE" id="PS51094"/>
    </source>
</evidence>
<dbReference type="Gene3D" id="3.40.930.10">
    <property type="entry name" value="Mannitol-specific EII, Chain A"/>
    <property type="match status" value="1"/>
</dbReference>
<dbReference type="EMBL" id="JANHNZ010000001">
    <property type="protein sequence ID" value="MCQ9208993.1"/>
    <property type="molecule type" value="Genomic_DNA"/>
</dbReference>
<evidence type="ECO:0000256" key="9">
    <source>
        <dbReference type="ARBA" id="ARBA00041175"/>
    </source>
</evidence>
<dbReference type="InterPro" id="IPR016152">
    <property type="entry name" value="PTrfase/Anion_transptr"/>
</dbReference>
<keyword evidence="2" id="KW-0813">Transport</keyword>
<dbReference type="InterPro" id="IPR002178">
    <property type="entry name" value="PTS_EIIA_type-2_dom"/>
</dbReference>
<dbReference type="InterPro" id="IPR051351">
    <property type="entry name" value="Ascorbate-PTS_EIIA_comp"/>
</dbReference>
<keyword evidence="5" id="KW-0808">Transferase</keyword>
<dbReference type="PROSITE" id="PS51094">
    <property type="entry name" value="PTS_EIIA_TYPE_2"/>
    <property type="match status" value="1"/>
</dbReference>
<dbReference type="Proteomes" id="UP001059480">
    <property type="component" value="Unassembled WGS sequence"/>
</dbReference>
<accession>A0ABT1WK61</accession>
<protein>
    <recommendedName>
        <fullName evidence="9">Ascorbate-specific PTS system EIIA component</fullName>
    </recommendedName>
    <alternativeName>
        <fullName evidence="10">Ascorbate-specific phosphotransferase enzyme IIA component</fullName>
    </alternativeName>
</protein>
<dbReference type="Pfam" id="PF00359">
    <property type="entry name" value="PTS_EIIA_2"/>
    <property type="match status" value="1"/>
</dbReference>
<reference evidence="12" key="2">
    <citation type="journal article" date="2023" name="Curr. Microbiol.">
        <title>Granulicatella seriolae sp. nov., a Novel Facultative Anaerobe Isolated from Yellowtail Marine Fish.</title>
        <authorList>
            <person name="Lee M."/>
            <person name="Choi Y.J."/>
            <person name="Farooq A."/>
            <person name="Jeong J.B."/>
            <person name="Jung M.Y."/>
        </authorList>
    </citation>
    <scope>NUCLEOTIDE SEQUENCE</scope>
    <source>
        <strain evidence="12">S8</strain>
    </source>
</reference>
<reference evidence="12" key="1">
    <citation type="submission" date="2022-07" db="EMBL/GenBank/DDBJ databases">
        <authorList>
            <person name="Jung M.-Y."/>
            <person name="Lee M."/>
        </authorList>
    </citation>
    <scope>NUCLEOTIDE SEQUENCE</scope>
    <source>
        <strain evidence="12">S8</strain>
    </source>
</reference>
<sequence length="154" mass="17512">MLKYFKENHLVNYVTEQPKDWQEAIRVSCQQLVNQGYITEEYIEEIVENVVKFGPYIIIADQIAMPHAEGNSPGVKGTAIAYTKFPNEVIFHDAETGEDRPATLFFTLAAEDAEAHLNNITQLMDLLMEEENVDAMLATKTLEDFDKLLIEEGK</sequence>
<organism evidence="12 13">
    <name type="scientific">Granulicatella seriolae</name>
    <dbReference type="NCBI Taxonomy" id="2967226"/>
    <lineage>
        <taxon>Bacteria</taxon>
        <taxon>Bacillati</taxon>
        <taxon>Bacillota</taxon>
        <taxon>Bacilli</taxon>
        <taxon>Lactobacillales</taxon>
        <taxon>Carnobacteriaceae</taxon>
        <taxon>Granulicatella</taxon>
    </lineage>
</organism>
<feature type="domain" description="PTS EIIA type-2" evidence="11">
    <location>
        <begin position="3"/>
        <end position="152"/>
    </location>
</feature>
<evidence type="ECO:0000256" key="3">
    <source>
        <dbReference type="ARBA" id="ARBA00022490"/>
    </source>
</evidence>